<evidence type="ECO:0000313" key="2">
    <source>
        <dbReference type="EMBL" id="MBC8434222.1"/>
    </source>
</evidence>
<evidence type="ECO:0000256" key="1">
    <source>
        <dbReference type="SAM" id="Phobius"/>
    </source>
</evidence>
<keyword evidence="1" id="KW-1133">Transmembrane helix</keyword>
<dbReference type="AlphaFoldDB" id="A0A8J6P5U9"/>
<accession>A0A8J6P5U9</accession>
<gene>
    <name evidence="2" type="ORF">H8D96_20120</name>
</gene>
<protein>
    <submittedName>
        <fullName evidence="2">DUF1634 domain-containing protein</fullName>
    </submittedName>
</protein>
<comment type="caution">
    <text evidence="2">The sequence shown here is derived from an EMBL/GenBank/DDBJ whole genome shotgun (WGS) entry which is preliminary data.</text>
</comment>
<keyword evidence="1" id="KW-0472">Membrane</keyword>
<organism evidence="2 3">
    <name type="scientific">Candidatus Desulfatibia vada</name>
    <dbReference type="NCBI Taxonomy" id="2841696"/>
    <lineage>
        <taxon>Bacteria</taxon>
        <taxon>Pseudomonadati</taxon>
        <taxon>Thermodesulfobacteriota</taxon>
        <taxon>Desulfobacteria</taxon>
        <taxon>Desulfobacterales</taxon>
        <taxon>Desulfobacterales incertae sedis</taxon>
        <taxon>Candidatus Desulfatibia</taxon>
    </lineage>
</organism>
<feature type="transmembrane region" description="Helical" evidence="1">
    <location>
        <begin position="86"/>
        <end position="106"/>
    </location>
</feature>
<keyword evidence="1" id="KW-0812">Transmembrane</keyword>
<proteinExistence type="predicted"/>
<sequence>MDEKTMASLQATPEQLLYAKILEAGMYMGLLILLITFGLYAFGIMDPYIPLDKISEYWSMNVNDYLHHANIKAGWAWTGMLKYGDFVNFIGIAILAGVTILCYAAIIPTLLKNNDKVYAVLATLEVIILSVAASGILGVGGH</sequence>
<dbReference type="EMBL" id="JACNIG010000400">
    <property type="protein sequence ID" value="MBC8434222.1"/>
    <property type="molecule type" value="Genomic_DNA"/>
</dbReference>
<dbReference type="Proteomes" id="UP000605201">
    <property type="component" value="Unassembled WGS sequence"/>
</dbReference>
<reference evidence="2 3" key="1">
    <citation type="submission" date="2020-08" db="EMBL/GenBank/DDBJ databases">
        <title>Bridging the membrane lipid divide: bacteria of the FCB group superphylum have the potential to synthesize archaeal ether lipids.</title>
        <authorList>
            <person name="Villanueva L."/>
            <person name="Von Meijenfeldt F.A.B."/>
            <person name="Westbye A.B."/>
            <person name="Yadav S."/>
            <person name="Hopmans E.C."/>
            <person name="Dutilh B.E."/>
            <person name="Sinninghe Damste J.S."/>
        </authorList>
    </citation>
    <scope>NUCLEOTIDE SEQUENCE [LARGE SCALE GENOMIC DNA]</scope>
    <source>
        <strain evidence="2">NIOZ-UU17</strain>
    </source>
</reference>
<evidence type="ECO:0000313" key="3">
    <source>
        <dbReference type="Proteomes" id="UP000605201"/>
    </source>
</evidence>
<feature type="transmembrane region" description="Helical" evidence="1">
    <location>
        <begin position="118"/>
        <end position="139"/>
    </location>
</feature>
<feature type="transmembrane region" description="Helical" evidence="1">
    <location>
        <begin position="21"/>
        <end position="42"/>
    </location>
</feature>
<name>A0A8J6P5U9_9BACT</name>